<proteinExistence type="inferred from homology"/>
<keyword evidence="3 7" id="KW-0547">Nucleotide-binding</keyword>
<feature type="binding site" evidence="7">
    <location>
        <begin position="1300"/>
        <end position="1305"/>
    </location>
    <ligand>
        <name>ATP</name>
        <dbReference type="ChEBI" id="CHEBI:30616"/>
    </ligand>
</feature>
<dbReference type="GO" id="GO:0005524">
    <property type="term" value="F:ATP binding"/>
    <property type="evidence" value="ECO:0007669"/>
    <property type="project" value="UniProtKB-UniRule"/>
</dbReference>
<evidence type="ECO:0000259" key="9">
    <source>
        <dbReference type="PROSITE" id="PS51509"/>
    </source>
</evidence>
<dbReference type="SUPFAM" id="SSF55931">
    <property type="entry name" value="Glutamine synthetase/guanido kinase"/>
    <property type="match status" value="1"/>
</dbReference>
<dbReference type="OrthoDB" id="430219at2759"/>
<keyword evidence="2 7" id="KW-0808">Transferase</keyword>
<evidence type="ECO:0000256" key="4">
    <source>
        <dbReference type="ARBA" id="ARBA00022777"/>
    </source>
</evidence>
<feature type="domain" description="Phosphagen kinase C-terminal" evidence="10">
    <location>
        <begin position="1102"/>
        <end position="1350"/>
    </location>
</feature>
<gene>
    <name evidence="11" type="ORF">PHET_07595</name>
</gene>
<evidence type="ECO:0000256" key="6">
    <source>
        <dbReference type="PROSITE-ProRule" id="PRU00842"/>
    </source>
</evidence>
<feature type="compositionally biased region" description="Basic and acidic residues" evidence="8">
    <location>
        <begin position="488"/>
        <end position="498"/>
    </location>
</feature>
<reference evidence="11" key="1">
    <citation type="submission" date="2019-05" db="EMBL/GenBank/DDBJ databases">
        <title>Annotation for the trematode Paragonimus heterotremus.</title>
        <authorList>
            <person name="Choi Y.-J."/>
        </authorList>
    </citation>
    <scope>NUCLEOTIDE SEQUENCE</scope>
    <source>
        <strain evidence="11">LC</strain>
    </source>
</reference>
<feature type="domain" description="Phosphagen kinase N-terminal" evidence="9">
    <location>
        <begin position="994"/>
        <end position="1076"/>
    </location>
</feature>
<dbReference type="PANTHER" id="PTHR11547">
    <property type="entry name" value="ARGININE OR CREATINE KINASE"/>
    <property type="match status" value="1"/>
</dbReference>
<feature type="region of interest" description="Disordered" evidence="8">
    <location>
        <begin position="477"/>
        <end position="505"/>
    </location>
</feature>
<organism evidence="11 12">
    <name type="scientific">Paragonimus heterotremus</name>
    <dbReference type="NCBI Taxonomy" id="100268"/>
    <lineage>
        <taxon>Eukaryota</taxon>
        <taxon>Metazoa</taxon>
        <taxon>Spiralia</taxon>
        <taxon>Lophotrochozoa</taxon>
        <taxon>Platyhelminthes</taxon>
        <taxon>Trematoda</taxon>
        <taxon>Digenea</taxon>
        <taxon>Plagiorchiida</taxon>
        <taxon>Troglotremata</taxon>
        <taxon>Troglotrematidae</taxon>
        <taxon>Paragonimus</taxon>
    </lineage>
</organism>
<dbReference type="PROSITE" id="PS51510">
    <property type="entry name" value="PHOSPHAGEN_KINASE_C"/>
    <property type="match status" value="1"/>
</dbReference>
<evidence type="ECO:0000256" key="5">
    <source>
        <dbReference type="ARBA" id="ARBA00022840"/>
    </source>
</evidence>
<sequence length="1350" mass="150650">MRLSSAIKCGLCMNRVSTMVLEPKTVYPATKLFSTWSESDSVPYLGDESSPSLQAQHSRSLSSPRLYSETEAVNTPVGVTLLFCPTEEEWPNFQQCGDFDVFQLRSRCLKEILDSEQVNDSSTKFINMTPLDLMPLTTEGCLLATLIEDTSHQLASLNQVGDYPSISVSLPEHPAVPEQANSRRLSSESTSIPNMSSTIVCEDPRARNSTTTGPKWSEHECDLDWERPGIVPANFQSPVVSQTQTPAASSQQLSLDDCTAAVPSDTLAADPNLGHTSTTHEFRWTQIEQETLTVDRTSGHWLPVPVCFNLVESHINEMWCKFRPTDNLTTITTTTPPFSRHGIASSQKKCRTILSVRNEKLALQPDSCLTLPDHSFPIPAEDVANTTQTLNKLTWLGNPSNLLTQNLSLPEPQSLSSMISECDHDGDVTKLAAQQSSLLQPPNPPFVCCIDITDPGIPSRGTCSRCEAIALARRLSEQKWTQTSPRQQPERNQKHLEHSNPSCLQTSRQQACPNVTCLLHSPPVGSEPPSIRIRSKVAFELHYPESSHVDARTEPRGDVAETTGMSVAGLTLKSTALPTARKLAPLRLRQIPTKLSTRFEPFEKLRGASLCTASKQTKGRKFDEFNQLDLNLLEEDRMDNVSEHTVDRDWTKVFRCVYVEVSLRRNLDSVATPTNLSYPEMKMVHTLLDRKLKNAVATKFFPYTTRTRISDTCSTSSGPQIPLAEVGDVGIDVGSRFDNSVCPDTYPGDQLLPIQRTRDLKTHTIRNGKLFKYILHRTGTKRTSSALSSGASGAYVFAAGPRHVKPPKPWWDHLSNTVAVTSDYRSMAAWEIQSLRLVVGGLINYGHHLQIIVSTKDGRLGIACNQASGLLSELVRKGTRYVTGGECGCPYDSIRLFFKSPDLARLLATNGTDMSSAIGLNDLGLGALTMQKRVTVNPPKTCDTIVLYTKGDCCLSDPDQIRRLIAGTKRLRTLSVELTRSACNLKRTVMPVETMDYLFSKIRKDVSKIFLTANQFLAQASGCDLQNVITQYHGTLAHCIRGNAYCPDELYPRASDPDAYMVFHRLFDPILTNFGLFLNTTCQPPSQFKLPDDLRLKSRIPYVLRYRVRFVRNLSGFGFPSVMSKQDFEAVEHILREALMSWKDEGIGSWYKLADLKEQHPVIFNNLLRKHLLMPTQTAIRKATGVCRFWPQGRSVYVAPKVYRNCDLVAQINAEDHLRVICIDWSAKRPYLGYNRVIKLMAWLDTQLSFSKSPKWGFLSPVPTNVGTGMLLSSWLKTSSVQKSASVIERVCARYRLRACAVNPPDTPAMYHLFDVAPVTTLDRTEAESVVIFIQSLHKVCTLYGKYLRE</sequence>
<evidence type="ECO:0000256" key="8">
    <source>
        <dbReference type="SAM" id="MobiDB-lite"/>
    </source>
</evidence>
<evidence type="ECO:0000256" key="1">
    <source>
        <dbReference type="ARBA" id="ARBA00006798"/>
    </source>
</evidence>
<name>A0A8J4SMN7_9TREM</name>
<dbReference type="Proteomes" id="UP000748531">
    <property type="component" value="Unassembled WGS sequence"/>
</dbReference>
<comment type="similarity">
    <text evidence="1 6">Belongs to the ATP:guanido phosphotransferase family.</text>
</comment>
<feature type="binding site" evidence="7">
    <location>
        <begin position="1105"/>
        <end position="1109"/>
    </location>
    <ligand>
        <name>ATP</name>
        <dbReference type="ChEBI" id="CHEBI:30616"/>
    </ligand>
</feature>
<keyword evidence="5 7" id="KW-0067">ATP-binding</keyword>
<comment type="caution">
    <text evidence="7">Lacks conserved residue(s) required for the propagation of feature annotation.</text>
</comment>
<dbReference type="Pfam" id="PF00217">
    <property type="entry name" value="ATP-gua_Ptrans"/>
    <property type="match status" value="1"/>
</dbReference>
<feature type="binding site" evidence="7">
    <location>
        <position position="1219"/>
    </location>
    <ligand>
        <name>ATP</name>
        <dbReference type="ChEBI" id="CHEBI:30616"/>
    </ligand>
</feature>
<dbReference type="InterPro" id="IPR022414">
    <property type="entry name" value="ATP-guanido_PTrfase_cat"/>
</dbReference>
<dbReference type="InterPro" id="IPR000749">
    <property type="entry name" value="ATP-guanido_PTrfase"/>
</dbReference>
<evidence type="ECO:0000313" key="11">
    <source>
        <dbReference type="EMBL" id="KAF5398807.1"/>
    </source>
</evidence>
<accession>A0A8J4SMN7</accession>
<feature type="binding site" evidence="7">
    <location>
        <begin position="1271"/>
        <end position="1275"/>
    </location>
    <ligand>
        <name>ATP</name>
        <dbReference type="ChEBI" id="CHEBI:30616"/>
    </ligand>
</feature>
<evidence type="ECO:0000256" key="3">
    <source>
        <dbReference type="ARBA" id="ARBA00022741"/>
    </source>
</evidence>
<protein>
    <submittedName>
        <fullName evidence="11">Arginine kinase</fullName>
    </submittedName>
</protein>
<keyword evidence="4 7" id="KW-0418">Kinase</keyword>
<keyword evidence="12" id="KW-1185">Reference proteome</keyword>
<evidence type="ECO:0000256" key="2">
    <source>
        <dbReference type="ARBA" id="ARBA00022679"/>
    </source>
</evidence>
<feature type="region of interest" description="Disordered" evidence="8">
    <location>
        <begin position="47"/>
        <end position="67"/>
    </location>
</feature>
<evidence type="ECO:0000256" key="7">
    <source>
        <dbReference type="PROSITE-ProRule" id="PRU00843"/>
    </source>
</evidence>
<evidence type="ECO:0000313" key="12">
    <source>
        <dbReference type="Proteomes" id="UP000748531"/>
    </source>
</evidence>
<feature type="compositionally biased region" description="Polar residues" evidence="8">
    <location>
        <begin position="49"/>
        <end position="65"/>
    </location>
</feature>
<dbReference type="Pfam" id="PF02807">
    <property type="entry name" value="ATP-gua_PtransN"/>
    <property type="match status" value="1"/>
</dbReference>
<dbReference type="GO" id="GO:0046314">
    <property type="term" value="P:phosphocreatine biosynthetic process"/>
    <property type="evidence" value="ECO:0007669"/>
    <property type="project" value="InterPro"/>
</dbReference>
<dbReference type="Gene3D" id="3.30.590.10">
    <property type="entry name" value="Glutamine synthetase/guanido kinase, catalytic domain"/>
    <property type="match status" value="1"/>
</dbReference>
<feature type="compositionally biased region" description="Polar residues" evidence="8">
    <location>
        <begin position="478"/>
        <end position="487"/>
    </location>
</feature>
<dbReference type="PROSITE" id="PS51509">
    <property type="entry name" value="PHOSPHAGEN_KINASE_N"/>
    <property type="match status" value="1"/>
</dbReference>
<dbReference type="EMBL" id="LUCH01004620">
    <property type="protein sequence ID" value="KAF5398807.1"/>
    <property type="molecule type" value="Genomic_DNA"/>
</dbReference>
<dbReference type="GO" id="GO:0005615">
    <property type="term" value="C:extracellular space"/>
    <property type="evidence" value="ECO:0007669"/>
    <property type="project" value="TreeGrafter"/>
</dbReference>
<dbReference type="InterPro" id="IPR036802">
    <property type="entry name" value="ATP-guanido_PTrfase_N_sf"/>
</dbReference>
<dbReference type="SUPFAM" id="SSF48034">
    <property type="entry name" value="Guanido kinase N-terminal domain"/>
    <property type="match status" value="1"/>
</dbReference>
<dbReference type="PANTHER" id="PTHR11547:SF38">
    <property type="entry name" value="ARGININE KINASE 1-RELATED"/>
    <property type="match status" value="1"/>
</dbReference>
<comment type="caution">
    <text evidence="11">The sequence shown here is derived from an EMBL/GenBank/DDBJ whole genome shotgun (WGS) entry which is preliminary data.</text>
</comment>
<dbReference type="InterPro" id="IPR022413">
    <property type="entry name" value="ATP-guanido_PTrfase_N"/>
</dbReference>
<dbReference type="InterPro" id="IPR014746">
    <property type="entry name" value="Gln_synth/guanido_kin_cat_dom"/>
</dbReference>
<dbReference type="GO" id="GO:0004111">
    <property type="term" value="F:creatine kinase activity"/>
    <property type="evidence" value="ECO:0007669"/>
    <property type="project" value="InterPro"/>
</dbReference>
<evidence type="ECO:0000259" key="10">
    <source>
        <dbReference type="PROSITE" id="PS51510"/>
    </source>
</evidence>
<dbReference type="Gene3D" id="1.10.135.10">
    <property type="entry name" value="ATP:guanido phosphotransferase, N-terminal domain"/>
    <property type="match status" value="1"/>
</dbReference>